<evidence type="ECO:0000256" key="1">
    <source>
        <dbReference type="SAM" id="MobiDB-lite"/>
    </source>
</evidence>
<dbReference type="EMBL" id="JACSOD020000401">
    <property type="protein sequence ID" value="MBM6498201.1"/>
    <property type="molecule type" value="Genomic_DNA"/>
</dbReference>
<proteinExistence type="predicted"/>
<dbReference type="RefSeq" id="WP_187658600.1">
    <property type="nucleotide sequence ID" value="NZ_JACSOD020000401.1"/>
</dbReference>
<gene>
    <name evidence="2" type="ORF">H9X54_002665</name>
</gene>
<feature type="compositionally biased region" description="Polar residues" evidence="1">
    <location>
        <begin position="95"/>
        <end position="107"/>
    </location>
</feature>
<dbReference type="Proteomes" id="UP000759529">
    <property type="component" value="Unassembled WGS sequence"/>
</dbReference>
<reference evidence="2 3" key="1">
    <citation type="submission" date="2021-02" db="EMBL/GenBank/DDBJ databases">
        <authorList>
            <person name="Jung H.S."/>
            <person name="Chun B.H."/>
            <person name="Jeon C.O."/>
        </authorList>
    </citation>
    <scope>NUCLEOTIDE SEQUENCE [LARGE SCALE GENOMIC DNA]</scope>
    <source>
        <strain evidence="2 3">LMG 25203</strain>
    </source>
</reference>
<accession>A0ABS2CTB5</accession>
<protein>
    <recommendedName>
        <fullName evidence="4">Lipoprotein</fullName>
    </recommendedName>
</protein>
<sequence>MKNLLGATASTNRIFRSIKMLMLVLLMTIGFTSCDDQSNSDTLPQSEFNLKSDFDESLSRCTCGLSTDGEIGGCKGIKGECAILSRDSIGGGKSSSGTLQRSSTETNEIGGRKDTSTGNYTSKEIGGSKDNVIIKRESHRDSSDIGGGGKGSTTTLFNRYPKKMSHEFN</sequence>
<evidence type="ECO:0008006" key="4">
    <source>
        <dbReference type="Google" id="ProtNLM"/>
    </source>
</evidence>
<name>A0ABS2CTB5_9FLAO</name>
<dbReference type="PROSITE" id="PS51257">
    <property type="entry name" value="PROKAR_LIPOPROTEIN"/>
    <property type="match status" value="1"/>
</dbReference>
<comment type="caution">
    <text evidence="2">The sequence shown here is derived from an EMBL/GenBank/DDBJ whole genome shotgun (WGS) entry which is preliminary data.</text>
</comment>
<feature type="region of interest" description="Disordered" evidence="1">
    <location>
        <begin position="90"/>
        <end position="169"/>
    </location>
</feature>
<evidence type="ECO:0000313" key="3">
    <source>
        <dbReference type="Proteomes" id="UP000759529"/>
    </source>
</evidence>
<feature type="compositionally biased region" description="Basic and acidic residues" evidence="1">
    <location>
        <begin position="132"/>
        <end position="143"/>
    </location>
</feature>
<evidence type="ECO:0000313" key="2">
    <source>
        <dbReference type="EMBL" id="MBM6498201.1"/>
    </source>
</evidence>
<organism evidence="2 3">
    <name type="scientific">Flavobacterium macrobrachii</name>
    <dbReference type="NCBI Taxonomy" id="591204"/>
    <lineage>
        <taxon>Bacteria</taxon>
        <taxon>Pseudomonadati</taxon>
        <taxon>Bacteroidota</taxon>
        <taxon>Flavobacteriia</taxon>
        <taxon>Flavobacteriales</taxon>
        <taxon>Flavobacteriaceae</taxon>
        <taxon>Flavobacterium</taxon>
    </lineage>
</organism>
<keyword evidence="3" id="KW-1185">Reference proteome</keyword>